<dbReference type="NCBIfam" id="TIGR03519">
    <property type="entry name" value="T9SS_PorP_fam"/>
    <property type="match status" value="1"/>
</dbReference>
<evidence type="ECO:0000313" key="3">
    <source>
        <dbReference type="Proteomes" id="UP000190367"/>
    </source>
</evidence>
<feature type="chain" id="PRO_5012459349" evidence="1">
    <location>
        <begin position="36"/>
        <end position="315"/>
    </location>
</feature>
<organism evidence="2 3">
    <name type="scientific">Chitinophaga eiseniae</name>
    <dbReference type="NCBI Taxonomy" id="634771"/>
    <lineage>
        <taxon>Bacteria</taxon>
        <taxon>Pseudomonadati</taxon>
        <taxon>Bacteroidota</taxon>
        <taxon>Chitinophagia</taxon>
        <taxon>Chitinophagales</taxon>
        <taxon>Chitinophagaceae</taxon>
        <taxon>Chitinophaga</taxon>
    </lineage>
</organism>
<evidence type="ECO:0000313" key="2">
    <source>
        <dbReference type="EMBL" id="SKA28686.1"/>
    </source>
</evidence>
<evidence type="ECO:0000256" key="1">
    <source>
        <dbReference type="SAM" id="SignalP"/>
    </source>
</evidence>
<dbReference type="Proteomes" id="UP000190367">
    <property type="component" value="Unassembled WGS sequence"/>
</dbReference>
<gene>
    <name evidence="2" type="ORF">SAMN04488128_10319</name>
</gene>
<keyword evidence="1" id="KW-0732">Signal</keyword>
<dbReference type="EMBL" id="FUWZ01000003">
    <property type="protein sequence ID" value="SKA28686.1"/>
    <property type="molecule type" value="Genomic_DNA"/>
</dbReference>
<accession>A0A1T4SKJ7</accession>
<dbReference type="STRING" id="634771.SAMN04488128_10319"/>
<feature type="signal peptide" evidence="1">
    <location>
        <begin position="1"/>
        <end position="35"/>
    </location>
</feature>
<protein>
    <submittedName>
        <fullName evidence="2">Type IX secretion system membrane protein, PorP/SprF family</fullName>
    </submittedName>
</protein>
<dbReference type="Pfam" id="PF11751">
    <property type="entry name" value="PorP_SprF"/>
    <property type="match status" value="1"/>
</dbReference>
<sequence>MKMSYQYHYMKSMLSSLTRRLALLLLITAAGGASAQTLSDAPALLEPSGTQFFQNQYLANAAMAGIDTGLHINLAYRRQWKQLNGAPETRFLTVDGALGKRVGAGLNIFNDVAGLINRTRVAMSYAYHLPLGASGQQLHFGLSLALNFQRLDLSHVNGDPNDPSLGAFNRRDNYFEGEYGMAYTTGALTVQAALPNVRSLVTGDNKTVDGGTIFYSAAEYTFGFEGALESLTPKVCFRGVRGYDNIIDAGVNAVFLNNLLNIMALYHTSKSLTAGFGVNISHTVMIQALYHTQTGGYNNPNNGAYEIGASVHLFK</sequence>
<dbReference type="AlphaFoldDB" id="A0A1T4SKJ7"/>
<name>A0A1T4SKJ7_9BACT</name>
<keyword evidence="3" id="KW-1185">Reference proteome</keyword>
<dbReference type="InterPro" id="IPR019861">
    <property type="entry name" value="PorP/SprF_Bacteroidetes"/>
</dbReference>
<proteinExistence type="predicted"/>
<reference evidence="3" key="1">
    <citation type="submission" date="2017-02" db="EMBL/GenBank/DDBJ databases">
        <authorList>
            <person name="Varghese N."/>
            <person name="Submissions S."/>
        </authorList>
    </citation>
    <scope>NUCLEOTIDE SEQUENCE [LARGE SCALE GENOMIC DNA]</scope>
    <source>
        <strain evidence="3">DSM 22224</strain>
    </source>
</reference>